<evidence type="ECO:0000256" key="1">
    <source>
        <dbReference type="SAM" id="SignalP"/>
    </source>
</evidence>
<dbReference type="AlphaFoldDB" id="A0A451A643"/>
<evidence type="ECO:0008006" key="3">
    <source>
        <dbReference type="Google" id="ProtNLM"/>
    </source>
</evidence>
<dbReference type="PROSITE" id="PS51257">
    <property type="entry name" value="PROKAR_LIPOPROTEIN"/>
    <property type="match status" value="1"/>
</dbReference>
<proteinExistence type="predicted"/>
<dbReference type="EMBL" id="CAADFX010000153">
    <property type="protein sequence ID" value="VFK61499.1"/>
    <property type="molecule type" value="Genomic_DNA"/>
</dbReference>
<feature type="chain" id="PRO_5019490531" description="Lipoprotein" evidence="1">
    <location>
        <begin position="23"/>
        <end position="173"/>
    </location>
</feature>
<protein>
    <recommendedName>
        <fullName evidence="3">Lipoprotein</fullName>
    </recommendedName>
</protein>
<organism evidence="2">
    <name type="scientific">Candidatus Kentrum sp. TUN</name>
    <dbReference type="NCBI Taxonomy" id="2126343"/>
    <lineage>
        <taxon>Bacteria</taxon>
        <taxon>Pseudomonadati</taxon>
        <taxon>Pseudomonadota</taxon>
        <taxon>Gammaproteobacteria</taxon>
        <taxon>Candidatus Kentrum</taxon>
    </lineage>
</organism>
<reference evidence="2" key="1">
    <citation type="submission" date="2019-02" db="EMBL/GenBank/DDBJ databases">
        <authorList>
            <person name="Gruber-Vodicka R. H."/>
            <person name="Seah K. B. B."/>
        </authorList>
    </citation>
    <scope>NUCLEOTIDE SEQUENCE</scope>
    <source>
        <strain evidence="2">BECK_BY1</strain>
    </source>
</reference>
<accession>A0A451A643</accession>
<sequence length="173" mass="19874">MKLFVGILLGLLLVACSVTTQKATKTSGIDTMNTIIGSFATMGVTPPEEPPDRVYQGISATALYDLIHLSLTESDFKIDLSNRDIGEIRGRFEKEVVKKLWRWKQRYYAHFELKSELENKNTTVMYYYFWVKEKSPSSRIYVKVESPDEGAEQMRDALLLRIDQYVTDNGGRF</sequence>
<keyword evidence="1" id="KW-0732">Signal</keyword>
<evidence type="ECO:0000313" key="2">
    <source>
        <dbReference type="EMBL" id="VFK61499.1"/>
    </source>
</evidence>
<name>A0A451A643_9GAMM</name>
<feature type="signal peptide" evidence="1">
    <location>
        <begin position="1"/>
        <end position="22"/>
    </location>
</feature>
<gene>
    <name evidence="2" type="ORF">BECKTUN1418D_GA0071000_11535</name>
</gene>